<feature type="region of interest" description="Disordered" evidence="3">
    <location>
        <begin position="358"/>
        <end position="383"/>
    </location>
</feature>
<feature type="region of interest" description="Disordered" evidence="3">
    <location>
        <begin position="955"/>
        <end position="975"/>
    </location>
</feature>
<keyword evidence="2" id="KW-0862">Zinc</keyword>
<comment type="caution">
    <text evidence="5">The sequence shown here is derived from an EMBL/GenBank/DDBJ whole genome shotgun (WGS) entry which is preliminary data.</text>
</comment>
<feature type="domain" description="Phorbol-ester/DAG-type" evidence="4">
    <location>
        <begin position="587"/>
        <end position="638"/>
    </location>
</feature>
<evidence type="ECO:0000256" key="2">
    <source>
        <dbReference type="ARBA" id="ARBA00022833"/>
    </source>
</evidence>
<accession>A0A9P5MTU2</accession>
<reference evidence="5" key="1">
    <citation type="submission" date="2019-10" db="EMBL/GenBank/DDBJ databases">
        <authorList>
            <consortium name="DOE Joint Genome Institute"/>
            <person name="Kuo A."/>
            <person name="Miyauchi S."/>
            <person name="Kiss E."/>
            <person name="Drula E."/>
            <person name="Kohler A."/>
            <person name="Sanchez-Garcia M."/>
            <person name="Andreopoulos B."/>
            <person name="Barry K.W."/>
            <person name="Bonito G."/>
            <person name="Buee M."/>
            <person name="Carver A."/>
            <person name="Chen C."/>
            <person name="Cichocki N."/>
            <person name="Clum A."/>
            <person name="Culley D."/>
            <person name="Crous P.W."/>
            <person name="Fauchery L."/>
            <person name="Girlanda M."/>
            <person name="Hayes R."/>
            <person name="Keri Z."/>
            <person name="LaButti K."/>
            <person name="Lipzen A."/>
            <person name="Lombard V."/>
            <person name="Magnuson J."/>
            <person name="Maillard F."/>
            <person name="Morin E."/>
            <person name="Murat C."/>
            <person name="Nolan M."/>
            <person name="Ohm R."/>
            <person name="Pangilinan J."/>
            <person name="Pereira M."/>
            <person name="Perotto S."/>
            <person name="Peter M."/>
            <person name="Riley R."/>
            <person name="Sitrit Y."/>
            <person name="Stielow B."/>
            <person name="Szollosi G."/>
            <person name="Zifcakova L."/>
            <person name="Stursova M."/>
            <person name="Spatafora J.W."/>
            <person name="Tedersoo L."/>
            <person name="Vaario L.-M."/>
            <person name="Yamada A."/>
            <person name="Yan M."/>
            <person name="Wang P."/>
            <person name="Xu J."/>
            <person name="Bruns T."/>
            <person name="Baldrian P."/>
            <person name="Vilgalys R."/>
            <person name="Henrissat B."/>
            <person name="Grigoriev I.V."/>
            <person name="Hibbett D."/>
            <person name="Nagy L.G."/>
            <person name="Martin F.M."/>
        </authorList>
    </citation>
    <scope>NUCLEOTIDE SEQUENCE</scope>
    <source>
        <strain evidence="5">Prilba</strain>
    </source>
</reference>
<dbReference type="OrthoDB" id="6270916at2759"/>
<keyword evidence="6" id="KW-1185">Reference proteome</keyword>
<keyword evidence="1" id="KW-0479">Metal-binding</keyword>
<evidence type="ECO:0000313" key="6">
    <source>
        <dbReference type="Proteomes" id="UP000759537"/>
    </source>
</evidence>
<protein>
    <recommendedName>
        <fullName evidence="4">Phorbol-ester/DAG-type domain-containing protein</fullName>
    </recommendedName>
</protein>
<dbReference type="InterPro" id="IPR002219">
    <property type="entry name" value="PKC_DAG/PE"/>
</dbReference>
<sequence length="2290" mass="255748">MPFLREKLSPPILRLEISGSDTFVTPPTSPGREPSPTFRERARALSNAAIPSSRRTSQDDALREGNIGNTTSLLPPRSPLPVLSPGISKARDESQKLLAHVLEQLRHRPKCPPSYTSQSYAAPVAKSIIARPSALRTTSEFQTLNSENEDTSERAFSPDLAFDLMNRLRDVLIISLSHGWQIFGERWERLSQRGGELDGTVPSSPFRRRRRIASFDARRLSSSKIESTELLSQCISVLQSIVSEDCRFPLTPPRPTRPPNSLQAISLDIALLLVHMHAESHAVISQVGFALLPAFVSFKAEMHPRLLLFFEGILRGMLHEERRLRGLANGEHFAVIQADGSPPTVSIQVEPYEDAHTDLGDDTQSWTSRSPYSGRSVPSQSASGRSLSSYRLLSLVSPLLAVISDAIVFSKASTFTVHRLGHMFDMIVDLRPDASLNVLETIAYHTPKARSTALSILYSYWPHALGHCFITRPFESLANTDASLPHHPHAHQFVLWRFTEPTVPSLFDGSILRECRSCLKQIVGVGLFCPLCICAVHFDCYDYPDGNLLTQYPIELDSSTQKVAVHRFCHVQPPTSGHKSTVQHILGHTFRVVNMFTLSICFICKLPLWGCHSQGFKCDNCNHFVHVQCTAEPAVPQCLTAPLTSAHTIISPHSLRNSFDNHFKGLLELNPDSIRHHEDNLICSDILWVQLQILNNGLALGSIFIEGGEEASKSFSMELQFLLDRFRGALLSQIPVLSDMLSGFDEECHSPLRETLLFDWPTLVFLTTSIKFADEAPQRYAGDLRDPFLDTQPDNIMSQPHYYDAIPLGLIRDNLATNFQIYLDIAAETLLGQLYHVGLIELPEIRLVETKHLLQYKESLCLFALPLSLDLSANVETLMTAIEACLSDIDLSVNEAGFLLLVRRVWPTKMSTDYALRRLMKSVLVWILAEDERLAVILRDYVPLERSLPGVRTSSMRQPWPSSTKKPPFASSSNNGGDYVAHRRSLLRSYAAAWLLALHDLDARFYGETCFELVLEIAGEPPAAEASEVATSSLSSALKLSKVDLSLRHITRLCQAFVVFTTFEDLFVPWLKSTLTRPLNKPIPSLQRLLNRDSNLNQSSSSPIDVSASLPDGFDTTAIDPWGVLLRIASRDEEGLRQCLQWLNIFALSAVDIPESVFQRFKTLTDRLKFSAAETYPLIHATFLCVWIRSLGRQELLGMISSVHLRLSADVSRHSNEGNVRSTITDFIRLSLATCLLLSGCPRGDLIGHGMIMESEVLQLPSRSAPDRRTVTRASTVPDPIHVDTSFIFALGEYVNARQEGINVIVARFFYLFAKECSLLETHEVDNFILRNARVLSSCVWSFYGMQSSHLSSICPSLLMRILVVDPQPLEALLQTSLSFATRWEERLNTLKQLFRIILDVINPSFVVEDRQWQPSATIIFYNYFTAMWKDPQEEVKVAVDTWSRTLLPAHFEAITNCWNEALLRAPMSERVKLVNFLIRLHSLFPGWRVLSWDAIIEILSEEDYIPTTRDPDIASLHVSPSQRSDLPPINLNVPQIPVVLLSLKMISSGIDVNILTLLQLKKHLVHILGFSNISTFSAPGSQVFYVAFEHTRSTDRDVSSCMDELLSVLDASRPFTVDASAMTESLPSNDAPSSLLVGSIFVDVFLALITGSEDLLDLPFLTIKRLIECLLVVMYKHDMGSRPLRHLQGGLRKAVRRILNLVPTGISYELRQLSLIVAQTYIKLWPNTSGSFVLESIEVCSQVLSDVEPNKDDLLASQATSFIEGALSMFAESGITIALLKRTHSESFFDVLRSCTENSSRDSPESQGLRDILLRDTVSKIVEIDAESFQLVIHNLSLFIDKVHNGAYDPGLVRYIGSCLTTAVRRTAEWPSENFDPSPLLLIISILMKNNPTEARDFLGFVDVILRVVLTRFIISQSSLVRILDVAKHLHVRIKKQSATASLRLEQNRIISVVLEIYGEGLRRKSRIVPSTLAAMAEVFLLISGTDATEYDNDLDSTIAKLGVDGIAYLQTRSPQGINAEAEVNISLSIANIILCSWKIDSEPIQQLISDQPSEKFARQLGVNVWNVLLLAALFHKSPGPGALLMKHFPAFVTAYRESLAASSSVTHGIVDAAANINHCYGSVKLWLLLEGMLSRIPELLDGRASIPKAMPFVIWNALWTPFADLIAVYEADVSRGQDTTLWNATSSVIADLFQFLKEFHSVLALETAVHEATLNRLCKFGQPDGSNTKLARTLRMIREPIQKAPWTTLLDQVKGDVIAAEKLDLIIEPRELSRVPNFEKQRRDSHAA</sequence>
<dbReference type="PROSITE" id="PS00479">
    <property type="entry name" value="ZF_DAG_PE_1"/>
    <property type="match status" value="1"/>
</dbReference>
<name>A0A9P5MTU2_9AGAM</name>
<dbReference type="CDD" id="cd00029">
    <property type="entry name" value="C1"/>
    <property type="match status" value="1"/>
</dbReference>
<feature type="region of interest" description="Disordered" evidence="3">
    <location>
        <begin position="18"/>
        <end position="89"/>
    </location>
</feature>
<reference evidence="5" key="2">
    <citation type="journal article" date="2020" name="Nat. Commun.">
        <title>Large-scale genome sequencing of mycorrhizal fungi provides insights into the early evolution of symbiotic traits.</title>
        <authorList>
            <person name="Miyauchi S."/>
            <person name="Kiss E."/>
            <person name="Kuo A."/>
            <person name="Drula E."/>
            <person name="Kohler A."/>
            <person name="Sanchez-Garcia M."/>
            <person name="Morin E."/>
            <person name="Andreopoulos B."/>
            <person name="Barry K.W."/>
            <person name="Bonito G."/>
            <person name="Buee M."/>
            <person name="Carver A."/>
            <person name="Chen C."/>
            <person name="Cichocki N."/>
            <person name="Clum A."/>
            <person name="Culley D."/>
            <person name="Crous P.W."/>
            <person name="Fauchery L."/>
            <person name="Girlanda M."/>
            <person name="Hayes R.D."/>
            <person name="Keri Z."/>
            <person name="LaButti K."/>
            <person name="Lipzen A."/>
            <person name="Lombard V."/>
            <person name="Magnuson J."/>
            <person name="Maillard F."/>
            <person name="Murat C."/>
            <person name="Nolan M."/>
            <person name="Ohm R.A."/>
            <person name="Pangilinan J."/>
            <person name="Pereira M.F."/>
            <person name="Perotto S."/>
            <person name="Peter M."/>
            <person name="Pfister S."/>
            <person name="Riley R."/>
            <person name="Sitrit Y."/>
            <person name="Stielow J.B."/>
            <person name="Szollosi G."/>
            <person name="Zifcakova L."/>
            <person name="Stursova M."/>
            <person name="Spatafora J.W."/>
            <person name="Tedersoo L."/>
            <person name="Vaario L.M."/>
            <person name="Yamada A."/>
            <person name="Yan M."/>
            <person name="Wang P."/>
            <person name="Xu J."/>
            <person name="Bruns T."/>
            <person name="Baldrian P."/>
            <person name="Vilgalys R."/>
            <person name="Dunand C."/>
            <person name="Henrissat B."/>
            <person name="Grigoriev I.V."/>
            <person name="Hibbett D."/>
            <person name="Nagy L.G."/>
            <person name="Martin F.M."/>
        </authorList>
    </citation>
    <scope>NUCLEOTIDE SEQUENCE</scope>
    <source>
        <strain evidence="5">Prilba</strain>
    </source>
</reference>
<dbReference type="EMBL" id="WHVB01000011">
    <property type="protein sequence ID" value="KAF8478567.1"/>
    <property type="molecule type" value="Genomic_DNA"/>
</dbReference>
<gene>
    <name evidence="5" type="ORF">DFH94DRAFT_633058</name>
</gene>
<dbReference type="Proteomes" id="UP000759537">
    <property type="component" value="Unassembled WGS sequence"/>
</dbReference>
<feature type="compositionally biased region" description="Polar residues" evidence="3">
    <location>
        <begin position="362"/>
        <end position="377"/>
    </location>
</feature>
<dbReference type="GO" id="GO:0046872">
    <property type="term" value="F:metal ion binding"/>
    <property type="evidence" value="ECO:0007669"/>
    <property type="project" value="UniProtKB-KW"/>
</dbReference>
<evidence type="ECO:0000313" key="5">
    <source>
        <dbReference type="EMBL" id="KAF8478567.1"/>
    </source>
</evidence>
<dbReference type="Gene3D" id="3.30.60.20">
    <property type="match status" value="1"/>
</dbReference>
<dbReference type="InterPro" id="IPR046349">
    <property type="entry name" value="C1-like_sf"/>
</dbReference>
<evidence type="ECO:0000256" key="3">
    <source>
        <dbReference type="SAM" id="MobiDB-lite"/>
    </source>
</evidence>
<evidence type="ECO:0000256" key="1">
    <source>
        <dbReference type="ARBA" id="ARBA00022723"/>
    </source>
</evidence>
<dbReference type="SUPFAM" id="SSF57889">
    <property type="entry name" value="Cysteine-rich domain"/>
    <property type="match status" value="1"/>
</dbReference>
<evidence type="ECO:0000259" key="4">
    <source>
        <dbReference type="PROSITE" id="PS50081"/>
    </source>
</evidence>
<organism evidence="5 6">
    <name type="scientific">Russula ochroleuca</name>
    <dbReference type="NCBI Taxonomy" id="152965"/>
    <lineage>
        <taxon>Eukaryota</taxon>
        <taxon>Fungi</taxon>
        <taxon>Dikarya</taxon>
        <taxon>Basidiomycota</taxon>
        <taxon>Agaricomycotina</taxon>
        <taxon>Agaricomycetes</taxon>
        <taxon>Russulales</taxon>
        <taxon>Russulaceae</taxon>
        <taxon>Russula</taxon>
    </lineage>
</organism>
<proteinExistence type="predicted"/>
<dbReference type="PROSITE" id="PS50081">
    <property type="entry name" value="ZF_DAG_PE_2"/>
    <property type="match status" value="1"/>
</dbReference>
<feature type="compositionally biased region" description="Low complexity" evidence="3">
    <location>
        <begin position="72"/>
        <end position="85"/>
    </location>
</feature>